<dbReference type="InterPro" id="IPR040898">
    <property type="entry name" value="CxC6"/>
</dbReference>
<dbReference type="EMBL" id="DF848742">
    <property type="protein sequence ID" value="GAT54678.1"/>
    <property type="molecule type" value="Genomic_DNA"/>
</dbReference>
<organism evidence="3 4">
    <name type="scientific">Mycena chlorophos</name>
    <name type="common">Agaric fungus</name>
    <name type="synonym">Agaricus chlorophos</name>
    <dbReference type="NCBI Taxonomy" id="658473"/>
    <lineage>
        <taxon>Eukaryota</taxon>
        <taxon>Fungi</taxon>
        <taxon>Dikarya</taxon>
        <taxon>Basidiomycota</taxon>
        <taxon>Agaricomycotina</taxon>
        <taxon>Agaricomycetes</taxon>
        <taxon>Agaricomycetidae</taxon>
        <taxon>Agaricales</taxon>
        <taxon>Marasmiineae</taxon>
        <taxon>Mycenaceae</taxon>
        <taxon>Mycena</taxon>
    </lineage>
</organism>
<sequence>MEPPTMPTLAAFAASFQTRQVELHAIMLLMSIVQRLWEHILYQSGDKVPNFLPQDVVSLLLLALQPILATVSAADIQSLWVVLVPQVGSWTTPFLETPVDDVFRTFGEQFHLGAEMLYPPFSRCPDPACHNHRLTHPRRIFCRLYTLRRGILPIQQISLYCRGAVAFICNEDWLNGNIDCKTRYYYAYSVSDAENVNAEQVYYRDPLPYIHAGETMYFEADLCEYFELQMCLSHTSTGNLARLYNAGLAETATRNAASSLLDEVTQTAILDACFMHALLRRAYRYGHFLRLPHAGLQERRFDAAMDLYNTLMAGNGQPQYLHACHDCFKITQDGEGKLAFVRAGTTDGVTLGHPSCAAEGGNCQERLKSMKHHYCSKHHHLARKCRVAHCDATAPSGFFTCAASDHREQEVDLLKKAESAFDDLSRRLNKDNVPRSRNKRAKKKKARAVLEFIVSTDFDIFNGLDAPGPRKPKLQLTRHYSHNEQLFVLCCGIILSRATFFSAEGPASAKDFLKRTFPSPWLLPTHIFYDKACQLLKHLQAQGDHFFRYVRLVVDVFHASNHHDEAFCNANNNPALFPELRTMREGREQWTFNSSVAEQANVWFGAFQAMSREMSVPRYNFFLDEMILLRNEWLVGQQRQKAKQPFVLSEEDMKRQWLAMYSGDLEE</sequence>
<protein>
    <recommendedName>
        <fullName evidence="5">CxC6 like cysteine cluster associated with KDZ domain-containing protein</fullName>
    </recommendedName>
</protein>
<feature type="domain" description="CxC6 like cysteine cluster associated with KDZ" evidence="2">
    <location>
        <begin position="346"/>
        <end position="410"/>
    </location>
</feature>
<proteinExistence type="predicted"/>
<name>A0ABQ0LU79_MYCCL</name>
<dbReference type="Pfam" id="PF18718">
    <property type="entry name" value="CxC5"/>
    <property type="match status" value="1"/>
</dbReference>
<accession>A0ABQ0LU79</accession>
<evidence type="ECO:0000313" key="3">
    <source>
        <dbReference type="EMBL" id="GAT54678.1"/>
    </source>
</evidence>
<evidence type="ECO:0000259" key="2">
    <source>
        <dbReference type="Pfam" id="PF18721"/>
    </source>
</evidence>
<dbReference type="Proteomes" id="UP000815677">
    <property type="component" value="Unassembled WGS sequence"/>
</dbReference>
<feature type="domain" description="CxC5 like cysteine cluster associated with KDZ" evidence="1">
    <location>
        <begin position="113"/>
        <end position="246"/>
    </location>
</feature>
<gene>
    <name evidence="3" type="ORF">MCHLO_11514</name>
</gene>
<reference evidence="3" key="1">
    <citation type="submission" date="2014-09" db="EMBL/GenBank/DDBJ databases">
        <title>Genome sequence of the luminous mushroom Mycena chlorophos for searching fungal bioluminescence genes.</title>
        <authorList>
            <person name="Tanaka Y."/>
            <person name="Kasuga D."/>
            <person name="Oba Y."/>
            <person name="Hase S."/>
            <person name="Sato K."/>
            <person name="Oba Y."/>
            <person name="Sakakibara Y."/>
        </authorList>
    </citation>
    <scope>NUCLEOTIDE SEQUENCE</scope>
</reference>
<dbReference type="InterPro" id="IPR041539">
    <property type="entry name" value="CxC5"/>
</dbReference>
<evidence type="ECO:0000259" key="1">
    <source>
        <dbReference type="Pfam" id="PF18718"/>
    </source>
</evidence>
<dbReference type="Pfam" id="PF18721">
    <property type="entry name" value="CxC6"/>
    <property type="match status" value="1"/>
</dbReference>
<keyword evidence="4" id="KW-1185">Reference proteome</keyword>
<evidence type="ECO:0008006" key="5">
    <source>
        <dbReference type="Google" id="ProtNLM"/>
    </source>
</evidence>
<evidence type="ECO:0000313" key="4">
    <source>
        <dbReference type="Proteomes" id="UP000815677"/>
    </source>
</evidence>